<dbReference type="Proteomes" id="UP001380953">
    <property type="component" value="Unassembled WGS sequence"/>
</dbReference>
<protein>
    <submittedName>
        <fullName evidence="1">Uncharacterized protein</fullName>
    </submittedName>
</protein>
<dbReference type="EMBL" id="JBBKAR010000023">
    <property type="protein sequence ID" value="MEJ8303692.1"/>
    <property type="molecule type" value="Genomic_DNA"/>
</dbReference>
<sequence length="146" mass="15249">MVPFYALITSFVLFIGLGFIGIDCFQNWQTSLQAAVAIMLLLGASAHWGSKKEDLIRMVPPAFPRPAAIVTVTGVLELLGAIGILVPATSQTASIGLALLLSAMFPANVFAARNRLAIGGKAVPGLFARTAIQLVFIAAVLLAGWG</sequence>
<keyword evidence="2" id="KW-1185">Reference proteome</keyword>
<name>A0ACC6P9Z2_9BACL</name>
<organism evidence="1 2">
    <name type="scientific">Saccharibacillus sacchari</name>
    <dbReference type="NCBI Taxonomy" id="456493"/>
    <lineage>
        <taxon>Bacteria</taxon>
        <taxon>Bacillati</taxon>
        <taxon>Bacillota</taxon>
        <taxon>Bacilli</taxon>
        <taxon>Bacillales</taxon>
        <taxon>Paenibacillaceae</taxon>
        <taxon>Saccharibacillus</taxon>
    </lineage>
</organism>
<evidence type="ECO:0000313" key="2">
    <source>
        <dbReference type="Proteomes" id="UP001380953"/>
    </source>
</evidence>
<accession>A0ACC6P9Z2</accession>
<proteinExistence type="predicted"/>
<comment type="caution">
    <text evidence="1">The sequence shown here is derived from an EMBL/GenBank/DDBJ whole genome shotgun (WGS) entry which is preliminary data.</text>
</comment>
<reference evidence="1" key="1">
    <citation type="submission" date="2024-03" db="EMBL/GenBank/DDBJ databases">
        <title>Whole genome sequecning of epiphytes from Marcgravia umbellata leaves.</title>
        <authorList>
            <person name="Kumar G."/>
            <person name="Savka M.A."/>
        </authorList>
    </citation>
    <scope>NUCLEOTIDE SEQUENCE</scope>
    <source>
        <strain evidence="1">RIT_BL5</strain>
    </source>
</reference>
<gene>
    <name evidence="1" type="ORF">WKI47_07150</name>
</gene>
<evidence type="ECO:0000313" key="1">
    <source>
        <dbReference type="EMBL" id="MEJ8303692.1"/>
    </source>
</evidence>